<evidence type="ECO:0000313" key="1">
    <source>
        <dbReference type="EMBL" id="EKT4439494.1"/>
    </source>
</evidence>
<sequence length="126" mass="14423">MDEQSVLHSISISSDEIWDEVLSFDAAQFQRVGRYLHRRACGYVFFSSDGSTATLDVLANSIARSCYQMLGVRVDDRPLESQLMPIYSLWPFIDALAQSTPEQRQRILLERAVRDAQTTPKKLRKI</sequence>
<reference evidence="1" key="1">
    <citation type="submission" date="2022-07" db="EMBL/GenBank/DDBJ databases">
        <authorList>
            <consortium name="Clinical and Environmental Microbiology Branch: Whole genome sequencing antimicrobial resistance pathogens in the healthcare setting"/>
        </authorList>
    </citation>
    <scope>NUCLEOTIDE SEQUENCE</scope>
    <source>
        <strain evidence="1">Stenotrophomonas_maltophilia_2021CK-00905</strain>
    </source>
</reference>
<proteinExistence type="predicted"/>
<dbReference type="EMBL" id="ABLOMU010000001">
    <property type="protein sequence ID" value="EKT4439494.1"/>
    <property type="molecule type" value="Genomic_DNA"/>
</dbReference>
<name>A0AAI9C7D8_STEMA</name>
<protein>
    <submittedName>
        <fullName evidence="1">Uncharacterized protein</fullName>
    </submittedName>
</protein>
<accession>A0AAI9C7D8</accession>
<organism evidence="1 2">
    <name type="scientific">Stenotrophomonas maltophilia</name>
    <name type="common">Pseudomonas maltophilia</name>
    <name type="synonym">Xanthomonas maltophilia</name>
    <dbReference type="NCBI Taxonomy" id="40324"/>
    <lineage>
        <taxon>Bacteria</taxon>
        <taxon>Pseudomonadati</taxon>
        <taxon>Pseudomonadota</taxon>
        <taxon>Gammaproteobacteria</taxon>
        <taxon>Lysobacterales</taxon>
        <taxon>Lysobacteraceae</taxon>
        <taxon>Stenotrophomonas</taxon>
        <taxon>Stenotrophomonas maltophilia group</taxon>
    </lineage>
</organism>
<dbReference type="AlphaFoldDB" id="A0AAI9C7D8"/>
<gene>
    <name evidence="1" type="ORF">QEK83_000087</name>
</gene>
<evidence type="ECO:0000313" key="2">
    <source>
        <dbReference type="Proteomes" id="UP001214521"/>
    </source>
</evidence>
<dbReference type="Proteomes" id="UP001214521">
    <property type="component" value="Unassembled WGS sequence"/>
</dbReference>
<comment type="caution">
    <text evidence="1">The sequence shown here is derived from an EMBL/GenBank/DDBJ whole genome shotgun (WGS) entry which is preliminary data.</text>
</comment>